<dbReference type="InterPro" id="IPR009875">
    <property type="entry name" value="PilZ_domain"/>
</dbReference>
<keyword evidence="3" id="KW-1185">Reference proteome</keyword>
<evidence type="ECO:0000313" key="2">
    <source>
        <dbReference type="EMBL" id="ROZ83755.1"/>
    </source>
</evidence>
<feature type="domain" description="PilZ" evidence="1">
    <location>
        <begin position="99"/>
        <end position="173"/>
    </location>
</feature>
<dbReference type="RefSeq" id="WP_123889849.1">
    <property type="nucleotide sequence ID" value="NZ_JBPYCX010000003.1"/>
</dbReference>
<dbReference type="Proteomes" id="UP000275199">
    <property type="component" value="Unassembled WGS sequence"/>
</dbReference>
<sequence length="191" mass="21808">MQTDNEDKREFFRIQDQMVLDFKPIDGPDADLGSQHGVLFDLLTEMHLLDYESQHLLRQISERDRALAQYLKIINKRMDLLGKTLAIELSGDFGEPMDVTISEGGLSFESSEAYPVDSWLALRMILLPAPLGLALPVRVLRCDRNDRNEGWTLAVNFDVLTDAQRQLLARHILQKQAQEIRAAKSTERNSE</sequence>
<evidence type="ECO:0000313" key="3">
    <source>
        <dbReference type="Proteomes" id="UP000275199"/>
    </source>
</evidence>
<reference evidence="2 3" key="1">
    <citation type="submission" date="2018-11" db="EMBL/GenBank/DDBJ databases">
        <authorList>
            <person name="Jang G.I."/>
            <person name="Hwang C.Y."/>
        </authorList>
    </citation>
    <scope>NUCLEOTIDE SEQUENCE [LARGE SCALE GENOMIC DNA]</scope>
    <source>
        <strain evidence="2 3">SSM26</strain>
    </source>
</reference>
<comment type="caution">
    <text evidence="2">The sequence shown here is derived from an EMBL/GenBank/DDBJ whole genome shotgun (WGS) entry which is preliminary data.</text>
</comment>
<protein>
    <submittedName>
        <fullName evidence="2">PilZ domain-containing protein</fullName>
    </submittedName>
</protein>
<organism evidence="2 3">
    <name type="scientific">Pseudomonas neustonica</name>
    <dbReference type="NCBI Taxonomy" id="2487346"/>
    <lineage>
        <taxon>Bacteria</taxon>
        <taxon>Pseudomonadati</taxon>
        <taxon>Pseudomonadota</taxon>
        <taxon>Gammaproteobacteria</taxon>
        <taxon>Pseudomonadales</taxon>
        <taxon>Pseudomonadaceae</taxon>
        <taxon>Pseudomonas</taxon>
    </lineage>
</organism>
<proteinExistence type="predicted"/>
<name>A0ABX9XGQ7_9PSED</name>
<dbReference type="Pfam" id="PF07238">
    <property type="entry name" value="PilZ"/>
    <property type="match status" value="1"/>
</dbReference>
<gene>
    <name evidence="2" type="ORF">EF096_11915</name>
</gene>
<accession>A0ABX9XGQ7</accession>
<dbReference type="EMBL" id="RKKU01000014">
    <property type="protein sequence ID" value="ROZ83755.1"/>
    <property type="molecule type" value="Genomic_DNA"/>
</dbReference>
<evidence type="ECO:0000259" key="1">
    <source>
        <dbReference type="Pfam" id="PF07238"/>
    </source>
</evidence>